<evidence type="ECO:0000256" key="1">
    <source>
        <dbReference type="ARBA" id="ARBA00023122"/>
    </source>
</evidence>
<dbReference type="InterPro" id="IPR010766">
    <property type="entry name" value="DRTGG"/>
</dbReference>
<dbReference type="OrthoDB" id="1790451at2"/>
<dbReference type="InterPro" id="IPR046342">
    <property type="entry name" value="CBS_dom_sf"/>
</dbReference>
<dbReference type="Pfam" id="PF07085">
    <property type="entry name" value="DRTGG"/>
    <property type="match status" value="1"/>
</dbReference>
<dbReference type="InterPro" id="IPR028979">
    <property type="entry name" value="Ser_kin/Pase_Hpr-like_N_sf"/>
</dbReference>
<evidence type="ECO:0000256" key="2">
    <source>
        <dbReference type="PROSITE-ProRule" id="PRU00703"/>
    </source>
</evidence>
<dbReference type="InterPro" id="IPR029069">
    <property type="entry name" value="HotDog_dom_sf"/>
</dbReference>
<dbReference type="SMART" id="SM00116">
    <property type="entry name" value="CBS"/>
    <property type="match status" value="2"/>
</dbReference>
<gene>
    <name evidence="4" type="ORF">D7I46_01695</name>
</gene>
<dbReference type="KEGG" id="lact:D7I46_01695"/>
<dbReference type="AlphaFoldDB" id="A0A387BGC9"/>
<dbReference type="SUPFAM" id="SSF54637">
    <property type="entry name" value="Thioesterase/thiol ester dehydrase-isomerase"/>
    <property type="match status" value="1"/>
</dbReference>
<dbReference type="Pfam" id="PF00571">
    <property type="entry name" value="CBS"/>
    <property type="match status" value="2"/>
</dbReference>
<proteinExistence type="predicted"/>
<dbReference type="PANTHER" id="PTHR43080:SF2">
    <property type="entry name" value="CBS DOMAIN-CONTAINING PROTEIN"/>
    <property type="match status" value="1"/>
</dbReference>
<protein>
    <submittedName>
        <fullName evidence="4">CBS domain-containing protein</fullName>
    </submittedName>
</protein>
<sequence length="426" mass="47296">MSKHEEILSYIEGLEIGRQVSVRGIANRMKVADGTAYRAIKEAENQGLVAVNDRSGTVRVAAKGQKVANRLTFGKLAEIANADVLGGLAGLEVEFNKFVISAMERESFKKYLSQNGLVIVGDRKDIQNLSLREHNAVLVTGGFDVDQDVIDDANRLGIPLLRTSYDTFTVANRISHALSNELIKKDIITVGDVFHQKRATLREENTVKDFLDLVKKTNYSRFAVLNRYNVVVGVIAMRDVNHKGNDTPLNKLMTRANVAKAGMTVASVSQKMIYEGYDMMPVVYDNHTYAGIITKSDLLQSLQKAQEESQVAHTFSEDVSNRLKEKGSAYTIVVEPFMINSVGSMAHGVFTEMISHVVRRVLAKKRKRNIIIESLNMHVMGAVAIDNVLEIYPKVISETRIGAMIDCEVYHVNNIVAKVLVNVQLT</sequence>
<dbReference type="Proteomes" id="UP000269374">
    <property type="component" value="Chromosome"/>
</dbReference>
<evidence type="ECO:0000259" key="3">
    <source>
        <dbReference type="PROSITE" id="PS51371"/>
    </source>
</evidence>
<dbReference type="Gene3D" id="3.40.1390.20">
    <property type="entry name" value="HprK N-terminal domain-like"/>
    <property type="match status" value="1"/>
</dbReference>
<keyword evidence="5" id="KW-1185">Reference proteome</keyword>
<keyword evidence="1 2" id="KW-0129">CBS domain</keyword>
<name>A0A387BGC9_9LACT</name>
<reference evidence="4 5" key="1">
    <citation type="submission" date="2018-09" db="EMBL/GenBank/DDBJ databases">
        <title>Genome sequencing of strain 1JSPR-7.</title>
        <authorList>
            <person name="Heo J."/>
            <person name="Kim S.-J."/>
            <person name="Kwon S.-W."/>
        </authorList>
    </citation>
    <scope>NUCLEOTIDE SEQUENCE [LARGE SCALE GENOMIC DNA]</scope>
    <source>
        <strain evidence="4 5">1JSPR-7</strain>
    </source>
</reference>
<feature type="domain" description="CBS" evidence="3">
    <location>
        <begin position="252"/>
        <end position="308"/>
    </location>
</feature>
<dbReference type="InterPro" id="IPR000644">
    <property type="entry name" value="CBS_dom"/>
</dbReference>
<dbReference type="PANTHER" id="PTHR43080">
    <property type="entry name" value="CBS DOMAIN-CONTAINING PROTEIN CBSX3, MITOCHONDRIAL"/>
    <property type="match status" value="1"/>
</dbReference>
<dbReference type="EMBL" id="CP032627">
    <property type="protein sequence ID" value="AYF99909.1"/>
    <property type="molecule type" value="Genomic_DNA"/>
</dbReference>
<dbReference type="CDD" id="cd04596">
    <property type="entry name" value="CBS_pair_DRTGG_assoc"/>
    <property type="match status" value="1"/>
</dbReference>
<dbReference type="InterPro" id="IPR051257">
    <property type="entry name" value="Diverse_CBS-Domain"/>
</dbReference>
<accession>A0A387BGC9</accession>
<dbReference type="RefSeq" id="WP_120771298.1">
    <property type="nucleotide sequence ID" value="NZ_CP032627.1"/>
</dbReference>
<dbReference type="Gene3D" id="3.10.580.10">
    <property type="entry name" value="CBS-domain"/>
    <property type="match status" value="1"/>
</dbReference>
<evidence type="ECO:0000313" key="4">
    <source>
        <dbReference type="EMBL" id="AYF99909.1"/>
    </source>
</evidence>
<dbReference type="SUPFAM" id="SSF54631">
    <property type="entry name" value="CBS-domain pair"/>
    <property type="match status" value="1"/>
</dbReference>
<dbReference type="PROSITE" id="PS51371">
    <property type="entry name" value="CBS"/>
    <property type="match status" value="1"/>
</dbReference>
<evidence type="ECO:0000313" key="5">
    <source>
        <dbReference type="Proteomes" id="UP000269374"/>
    </source>
</evidence>
<organism evidence="4 5">
    <name type="scientific">Lactococcus allomyrinae</name>
    <dbReference type="NCBI Taxonomy" id="2419773"/>
    <lineage>
        <taxon>Bacteria</taxon>
        <taxon>Bacillati</taxon>
        <taxon>Bacillota</taxon>
        <taxon>Bacilli</taxon>
        <taxon>Lactobacillales</taxon>
        <taxon>Streptococcaceae</taxon>
        <taxon>Lactococcus</taxon>
    </lineage>
</organism>
<dbReference type="SUPFAM" id="SSF75138">
    <property type="entry name" value="HprK N-terminal domain-like"/>
    <property type="match status" value="1"/>
</dbReference>